<evidence type="ECO:0000313" key="3">
    <source>
        <dbReference type="Proteomes" id="UP000314986"/>
    </source>
</evidence>
<reference evidence="3" key="1">
    <citation type="journal article" date="2006" name="Science">
        <title>Ancient noncoding elements conserved in the human genome.</title>
        <authorList>
            <person name="Venkatesh B."/>
            <person name="Kirkness E.F."/>
            <person name="Loh Y.H."/>
            <person name="Halpern A.L."/>
            <person name="Lee A.P."/>
            <person name="Johnson J."/>
            <person name="Dandona N."/>
            <person name="Viswanathan L.D."/>
            <person name="Tay A."/>
            <person name="Venter J.C."/>
            <person name="Strausberg R.L."/>
            <person name="Brenner S."/>
        </authorList>
    </citation>
    <scope>NUCLEOTIDE SEQUENCE [LARGE SCALE GENOMIC DNA]</scope>
</reference>
<reference evidence="3" key="2">
    <citation type="journal article" date="2007" name="PLoS Biol.">
        <title>Survey sequencing and comparative analysis of the elephant shark (Callorhinchus milii) genome.</title>
        <authorList>
            <person name="Venkatesh B."/>
            <person name="Kirkness E.F."/>
            <person name="Loh Y.H."/>
            <person name="Halpern A.L."/>
            <person name="Lee A.P."/>
            <person name="Johnson J."/>
            <person name="Dandona N."/>
            <person name="Viswanathan L.D."/>
            <person name="Tay A."/>
            <person name="Venter J.C."/>
            <person name="Strausberg R.L."/>
            <person name="Brenner S."/>
        </authorList>
    </citation>
    <scope>NUCLEOTIDE SEQUENCE [LARGE SCALE GENOMIC DNA]</scope>
</reference>
<organism evidence="2 3">
    <name type="scientific">Callorhinchus milii</name>
    <name type="common">Ghost shark</name>
    <dbReference type="NCBI Taxonomy" id="7868"/>
    <lineage>
        <taxon>Eukaryota</taxon>
        <taxon>Metazoa</taxon>
        <taxon>Chordata</taxon>
        <taxon>Craniata</taxon>
        <taxon>Vertebrata</taxon>
        <taxon>Chondrichthyes</taxon>
        <taxon>Holocephali</taxon>
        <taxon>Chimaeriformes</taxon>
        <taxon>Callorhinchidae</taxon>
        <taxon>Callorhinchus</taxon>
    </lineage>
</organism>
<evidence type="ECO:0000259" key="1">
    <source>
        <dbReference type="PROSITE" id="PS50011"/>
    </source>
</evidence>
<name>A0A4W3H6I0_CALMI</name>
<keyword evidence="3" id="KW-1185">Reference proteome</keyword>
<reference evidence="2" key="5">
    <citation type="submission" date="2025-09" db="UniProtKB">
        <authorList>
            <consortium name="Ensembl"/>
        </authorList>
    </citation>
    <scope>IDENTIFICATION</scope>
</reference>
<dbReference type="InParanoid" id="A0A4W3H6I0"/>
<evidence type="ECO:0000313" key="2">
    <source>
        <dbReference type="Ensembl" id="ENSCMIP00000012423.1"/>
    </source>
</evidence>
<feature type="domain" description="Protein kinase" evidence="1">
    <location>
        <begin position="4"/>
        <end position="287"/>
    </location>
</feature>
<dbReference type="InterPro" id="IPR056981">
    <property type="entry name" value="HEAT_ULK4_RUNKEL"/>
</dbReference>
<dbReference type="PANTHER" id="PTHR46240">
    <property type="entry name" value="SER/THR PROTEIN KINASE ULK4"/>
    <property type="match status" value="1"/>
</dbReference>
<dbReference type="Pfam" id="PF00069">
    <property type="entry name" value="Pkinase"/>
    <property type="match status" value="1"/>
</dbReference>
<proteinExistence type="predicted"/>
<accession>A0A4W3H6I0</accession>
<dbReference type="PANTHER" id="PTHR46240:SF1">
    <property type="entry name" value="SERINE_THREONINE-PROTEIN KINASE ULK4"/>
    <property type="match status" value="1"/>
</dbReference>
<dbReference type="InterPro" id="IPR000719">
    <property type="entry name" value="Prot_kinase_dom"/>
</dbReference>
<reference evidence="2" key="4">
    <citation type="submission" date="2025-08" db="UniProtKB">
        <authorList>
            <consortium name="Ensembl"/>
        </authorList>
    </citation>
    <scope>IDENTIFICATION</scope>
</reference>
<dbReference type="GO" id="GO:0004672">
    <property type="term" value="F:protein kinase activity"/>
    <property type="evidence" value="ECO:0007669"/>
    <property type="project" value="InterPro"/>
</dbReference>
<dbReference type="Proteomes" id="UP000314986">
    <property type="component" value="Unassembled WGS sequence"/>
</dbReference>
<reference evidence="3" key="3">
    <citation type="journal article" date="2014" name="Nature">
        <title>Elephant shark genome provides unique insights into gnathostome evolution.</title>
        <authorList>
            <consortium name="International Elephant Shark Genome Sequencing Consortium"/>
            <person name="Venkatesh B."/>
            <person name="Lee A.P."/>
            <person name="Ravi V."/>
            <person name="Maurya A.K."/>
            <person name="Lian M.M."/>
            <person name="Swann J.B."/>
            <person name="Ohta Y."/>
            <person name="Flajnik M.F."/>
            <person name="Sutoh Y."/>
            <person name="Kasahara M."/>
            <person name="Hoon S."/>
            <person name="Gangu V."/>
            <person name="Roy S.W."/>
            <person name="Irimia M."/>
            <person name="Korzh V."/>
            <person name="Kondrychyn I."/>
            <person name="Lim Z.W."/>
            <person name="Tay B.H."/>
            <person name="Tohari S."/>
            <person name="Kong K.W."/>
            <person name="Ho S."/>
            <person name="Lorente-Galdos B."/>
            <person name="Quilez J."/>
            <person name="Marques-Bonet T."/>
            <person name="Raney B.J."/>
            <person name="Ingham P.W."/>
            <person name="Tay A."/>
            <person name="Hillier L.W."/>
            <person name="Minx P."/>
            <person name="Boehm T."/>
            <person name="Wilson R.K."/>
            <person name="Brenner S."/>
            <person name="Warren W.C."/>
        </authorList>
    </citation>
    <scope>NUCLEOTIDE SEQUENCE [LARGE SCALE GENOMIC DNA]</scope>
</reference>
<dbReference type="Ensembl" id="ENSCMIT00000012710.1">
    <property type="protein sequence ID" value="ENSCMIP00000012423.1"/>
    <property type="gene ID" value="ENSCMIG00000006315.1"/>
</dbReference>
<dbReference type="InterPro" id="IPR045906">
    <property type="entry name" value="ULK4"/>
</dbReference>
<dbReference type="Pfam" id="PF23606">
    <property type="entry name" value="HEAT_ULK4"/>
    <property type="match status" value="1"/>
</dbReference>
<dbReference type="OMA" id="NWYETNN"/>
<dbReference type="SUPFAM" id="SSF56112">
    <property type="entry name" value="Protein kinase-like (PK-like)"/>
    <property type="match status" value="1"/>
</dbReference>
<dbReference type="Gene3D" id="1.10.510.10">
    <property type="entry name" value="Transferase(Phosphotransferase) domain 1"/>
    <property type="match status" value="1"/>
</dbReference>
<dbReference type="AlphaFoldDB" id="A0A4W3H6I0"/>
<dbReference type="GeneTree" id="ENSGT00940000156541"/>
<dbReference type="SUPFAM" id="SSF48371">
    <property type="entry name" value="ARM repeat"/>
    <property type="match status" value="1"/>
</dbReference>
<sequence>MENFVLYEEIGKGNKSIVYKGRRKGTINFVAILCIDKSKRPEITNRVRLTHDIEHQNVVFFNEWYETSNHLWLVVELCTGGSLEMVITQDEYLHEEVVREFGVDLVSGLRHIHELGIIFCDLNPAKILLDGPGTLKYSNFSLAKTEGENLEEFLSLIGTEEGTEEINENTQRRNTKSRARGSLMYMAPEILKGEDFSKASDFWSLGCVLYEMSAGKPPFFAENLSELREKILHEDPPPPKAKGTVVFQDIERINKLLFSIIILHLRKGTVDDSISSTWRGLLQHPFWKGAFAGNEVIASDDNNSNNSRSVKEDNIILTLLCKHLMKTLPLKKRSKFTIQVIYNKRLDASTKLVEYTKISNVTPYITGLSLFTNQQDIDSQIKGLIYTDADLTVTPIVDNPKILKQMPLKFDSKTLNVPAYSADKLTSLKEQDWNAFVQQLCLLVVSGEKTSGAPRVKLNLLCYLCTVVSHKEVATKLMDSQLVSNKLSCARNRLRAKVVRLIGLLACHTTELKDDVQISEAATVLTELIRENFRNAKLKQCLMPALGELLYLVASQEEKRQHPRDHWVIPSTAYIVLMRCLREGEDPVTNHIAAKIVENVCTANSSLAQGFLTGEIGLLLWYLFTHSTVDSLRVTVISALCRITRHSASAFQSVIDKVGLTAVLNSLVTGISRVQQYMLTMFIAMLSSGVHLQRLVQEKDFVTKIVRLLESPSTVIRAKAFLVLLEVLKNNKEMLLLCCQTRLVMYIERDSRKATQGKEQQNSNEYMSKCLDLLICHIVQELPGIIGGIISALSSVAGRKHPSTVQAKHLKMCLPMMPVVLHLVTAQVFRPQIVTKEFLVNWGSLLVSKVFNYINLSLGQTASDEFIRTVFSAWEAITQHPALLNAHHSTVSCILKNDSYKASIWHNSPFQRTLQLLLPHTEYFQTTLHRLGQKHSDGINPAAPHN</sequence>
<dbReference type="PROSITE" id="PS50011">
    <property type="entry name" value="PROTEIN_KINASE_DOM"/>
    <property type="match status" value="1"/>
</dbReference>
<dbReference type="GO" id="GO:0005524">
    <property type="term" value="F:ATP binding"/>
    <property type="evidence" value="ECO:0007669"/>
    <property type="project" value="InterPro"/>
</dbReference>
<dbReference type="InterPro" id="IPR016024">
    <property type="entry name" value="ARM-type_fold"/>
</dbReference>
<dbReference type="Gene3D" id="1.25.10.10">
    <property type="entry name" value="Leucine-rich Repeat Variant"/>
    <property type="match status" value="1"/>
</dbReference>
<dbReference type="InterPro" id="IPR011009">
    <property type="entry name" value="Kinase-like_dom_sf"/>
</dbReference>
<dbReference type="InterPro" id="IPR011989">
    <property type="entry name" value="ARM-like"/>
</dbReference>
<protein>
    <submittedName>
        <fullName evidence="2">Serine/threonine-protein kinase ULK4-like</fullName>
    </submittedName>
</protein>
<dbReference type="CDD" id="cd14010">
    <property type="entry name" value="STKc_ULK4"/>
    <property type="match status" value="1"/>
</dbReference>
<dbReference type="STRING" id="7868.ENSCMIP00000012423"/>